<dbReference type="AlphaFoldDB" id="A0ABD2XPS1"/>
<protein>
    <submittedName>
        <fullName evidence="2">Uncharacterized protein</fullName>
    </submittedName>
</protein>
<evidence type="ECO:0000256" key="1">
    <source>
        <dbReference type="SAM" id="MobiDB-lite"/>
    </source>
</evidence>
<sequence>MTSNKSPKSSMTTRFFQLFVKKPRPGKNKIDNSSSSSSSSSNAKMRWFRTQHTEAPRLLSLSPLRTDADENPEVASPRLLAVSKLRGDRHGSS</sequence>
<comment type="caution">
    <text evidence="2">The sequence shown here is derived from an EMBL/GenBank/DDBJ whole genome shotgun (WGS) entry which is preliminary data.</text>
</comment>
<accession>A0ABD2XPS1</accession>
<name>A0ABD2XPS1_9HYME</name>
<feature type="compositionally biased region" description="Polar residues" evidence="1">
    <location>
        <begin position="1"/>
        <end position="15"/>
    </location>
</feature>
<proteinExistence type="predicted"/>
<evidence type="ECO:0000313" key="3">
    <source>
        <dbReference type="Proteomes" id="UP001627154"/>
    </source>
</evidence>
<reference evidence="2 3" key="1">
    <citation type="journal article" date="2024" name="bioRxiv">
        <title>A reference genome for Trichogramma kaykai: A tiny desert-dwelling parasitoid wasp with competing sex-ratio distorters.</title>
        <authorList>
            <person name="Culotta J."/>
            <person name="Lindsey A.R."/>
        </authorList>
    </citation>
    <scope>NUCLEOTIDE SEQUENCE [LARGE SCALE GENOMIC DNA]</scope>
    <source>
        <strain evidence="2 3">KSX58</strain>
    </source>
</reference>
<evidence type="ECO:0000313" key="2">
    <source>
        <dbReference type="EMBL" id="KAL3406849.1"/>
    </source>
</evidence>
<feature type="region of interest" description="Disordered" evidence="1">
    <location>
        <begin position="1"/>
        <end position="93"/>
    </location>
</feature>
<keyword evidence="3" id="KW-1185">Reference proteome</keyword>
<gene>
    <name evidence="2" type="ORF">TKK_000972</name>
</gene>
<organism evidence="2 3">
    <name type="scientific">Trichogramma kaykai</name>
    <dbReference type="NCBI Taxonomy" id="54128"/>
    <lineage>
        <taxon>Eukaryota</taxon>
        <taxon>Metazoa</taxon>
        <taxon>Ecdysozoa</taxon>
        <taxon>Arthropoda</taxon>
        <taxon>Hexapoda</taxon>
        <taxon>Insecta</taxon>
        <taxon>Pterygota</taxon>
        <taxon>Neoptera</taxon>
        <taxon>Endopterygota</taxon>
        <taxon>Hymenoptera</taxon>
        <taxon>Apocrita</taxon>
        <taxon>Proctotrupomorpha</taxon>
        <taxon>Chalcidoidea</taxon>
        <taxon>Trichogrammatidae</taxon>
        <taxon>Trichogramma</taxon>
    </lineage>
</organism>
<dbReference type="Proteomes" id="UP001627154">
    <property type="component" value="Unassembled WGS sequence"/>
</dbReference>
<dbReference type="EMBL" id="JBJJXI010000018">
    <property type="protein sequence ID" value="KAL3406849.1"/>
    <property type="molecule type" value="Genomic_DNA"/>
</dbReference>